<comment type="caution">
    <text evidence="3">The sequence shown here is derived from an EMBL/GenBank/DDBJ whole genome shotgun (WGS) entry which is preliminary data.</text>
</comment>
<dbReference type="PANTHER" id="PTHR47926:SF446">
    <property type="entry name" value="PENTACOTRIPEPTIDE-REPEAT REGION OF PRORP DOMAIN-CONTAINING PROTEIN"/>
    <property type="match status" value="1"/>
</dbReference>
<gene>
    <name evidence="3" type="ORF">POM88_054255</name>
</gene>
<proteinExistence type="predicted"/>
<evidence type="ECO:0008006" key="5">
    <source>
        <dbReference type="Google" id="ProtNLM"/>
    </source>
</evidence>
<feature type="repeat" description="PPR" evidence="2">
    <location>
        <begin position="81"/>
        <end position="113"/>
    </location>
</feature>
<reference evidence="3" key="2">
    <citation type="submission" date="2023-05" db="EMBL/GenBank/DDBJ databases">
        <authorList>
            <person name="Schelkunov M.I."/>
        </authorList>
    </citation>
    <scope>NUCLEOTIDE SEQUENCE</scope>
    <source>
        <strain evidence="3">Hsosn_3</strain>
        <tissue evidence="3">Leaf</tissue>
    </source>
</reference>
<dbReference type="AlphaFoldDB" id="A0AAD8GP60"/>
<sequence length="113" mass="12701">MLKAGIWRQLVEYLMRCWEKDIVSWSAMIQGSSNGLPKEVLVIFYAMQKENLKPDCYAMVGVLSAFARLGVLELAGMTEKDHVVSNAIVTWLAMNGHVKAAFSLFARMEKFGI</sequence>
<evidence type="ECO:0000256" key="1">
    <source>
        <dbReference type="ARBA" id="ARBA00022737"/>
    </source>
</evidence>
<dbReference type="InterPro" id="IPR002885">
    <property type="entry name" value="PPR_rpt"/>
</dbReference>
<dbReference type="GO" id="GO:0003723">
    <property type="term" value="F:RNA binding"/>
    <property type="evidence" value="ECO:0007669"/>
    <property type="project" value="InterPro"/>
</dbReference>
<evidence type="ECO:0000313" key="3">
    <source>
        <dbReference type="EMBL" id="KAK1351568.1"/>
    </source>
</evidence>
<reference evidence="3" key="1">
    <citation type="submission" date="2023-02" db="EMBL/GenBank/DDBJ databases">
        <title>Genome of toxic invasive species Heracleum sosnowskyi carries increased number of genes despite the absence of recent whole-genome duplications.</title>
        <authorList>
            <person name="Schelkunov M."/>
            <person name="Shtratnikova V."/>
            <person name="Makarenko M."/>
            <person name="Klepikova A."/>
            <person name="Omelchenko D."/>
            <person name="Novikova G."/>
            <person name="Obukhova E."/>
            <person name="Bogdanov V."/>
            <person name="Penin A."/>
            <person name="Logacheva M."/>
        </authorList>
    </citation>
    <scope>NUCLEOTIDE SEQUENCE</scope>
    <source>
        <strain evidence="3">Hsosn_3</strain>
        <tissue evidence="3">Leaf</tissue>
    </source>
</reference>
<dbReference type="Proteomes" id="UP001237642">
    <property type="component" value="Unassembled WGS sequence"/>
</dbReference>
<dbReference type="NCBIfam" id="TIGR00756">
    <property type="entry name" value="PPR"/>
    <property type="match status" value="1"/>
</dbReference>
<dbReference type="EMBL" id="JAUIZM010000031">
    <property type="protein sequence ID" value="KAK1351568.1"/>
    <property type="molecule type" value="Genomic_DNA"/>
</dbReference>
<name>A0AAD8GP60_9APIA</name>
<organism evidence="3 4">
    <name type="scientific">Heracleum sosnowskyi</name>
    <dbReference type="NCBI Taxonomy" id="360622"/>
    <lineage>
        <taxon>Eukaryota</taxon>
        <taxon>Viridiplantae</taxon>
        <taxon>Streptophyta</taxon>
        <taxon>Embryophyta</taxon>
        <taxon>Tracheophyta</taxon>
        <taxon>Spermatophyta</taxon>
        <taxon>Magnoliopsida</taxon>
        <taxon>eudicotyledons</taxon>
        <taxon>Gunneridae</taxon>
        <taxon>Pentapetalae</taxon>
        <taxon>asterids</taxon>
        <taxon>campanulids</taxon>
        <taxon>Apiales</taxon>
        <taxon>Apiaceae</taxon>
        <taxon>Apioideae</taxon>
        <taxon>apioid superclade</taxon>
        <taxon>Tordylieae</taxon>
        <taxon>Tordyliinae</taxon>
        <taxon>Heracleum</taxon>
    </lineage>
</organism>
<keyword evidence="4" id="KW-1185">Reference proteome</keyword>
<dbReference type="Pfam" id="PF01535">
    <property type="entry name" value="PPR"/>
    <property type="match status" value="2"/>
</dbReference>
<dbReference type="Gene3D" id="1.25.40.10">
    <property type="entry name" value="Tetratricopeptide repeat domain"/>
    <property type="match status" value="1"/>
</dbReference>
<dbReference type="InterPro" id="IPR011990">
    <property type="entry name" value="TPR-like_helical_dom_sf"/>
</dbReference>
<evidence type="ECO:0000256" key="2">
    <source>
        <dbReference type="PROSITE-ProRule" id="PRU00708"/>
    </source>
</evidence>
<protein>
    <recommendedName>
        <fullName evidence="5">Pentatricopeptide repeat-containing protein</fullName>
    </recommendedName>
</protein>
<dbReference type="PROSITE" id="PS51375">
    <property type="entry name" value="PPR"/>
    <property type="match status" value="1"/>
</dbReference>
<dbReference type="GO" id="GO:0009451">
    <property type="term" value="P:RNA modification"/>
    <property type="evidence" value="ECO:0007669"/>
    <property type="project" value="InterPro"/>
</dbReference>
<dbReference type="InterPro" id="IPR046960">
    <property type="entry name" value="PPR_At4g14850-like_plant"/>
</dbReference>
<keyword evidence="1" id="KW-0677">Repeat</keyword>
<dbReference type="PANTHER" id="PTHR47926">
    <property type="entry name" value="PENTATRICOPEPTIDE REPEAT-CONTAINING PROTEIN"/>
    <property type="match status" value="1"/>
</dbReference>
<accession>A0AAD8GP60</accession>
<evidence type="ECO:0000313" key="4">
    <source>
        <dbReference type="Proteomes" id="UP001237642"/>
    </source>
</evidence>